<name>A0A917KAD6_9BACL</name>
<evidence type="ECO:0000313" key="2">
    <source>
        <dbReference type="EMBL" id="GGJ06693.1"/>
    </source>
</evidence>
<reference evidence="2" key="2">
    <citation type="submission" date="2020-09" db="EMBL/GenBank/DDBJ databases">
        <authorList>
            <person name="Sun Q."/>
            <person name="Ohkuma M."/>
        </authorList>
    </citation>
    <scope>NUCLEOTIDE SEQUENCE</scope>
    <source>
        <strain evidence="2">JCM 18487</strain>
    </source>
</reference>
<feature type="region of interest" description="Disordered" evidence="1">
    <location>
        <begin position="95"/>
        <end position="114"/>
    </location>
</feature>
<organism evidence="2 3">
    <name type="scientific">Alicyclobacillus cellulosilyticus</name>
    <dbReference type="NCBI Taxonomy" id="1003997"/>
    <lineage>
        <taxon>Bacteria</taxon>
        <taxon>Bacillati</taxon>
        <taxon>Bacillota</taxon>
        <taxon>Bacilli</taxon>
        <taxon>Bacillales</taxon>
        <taxon>Alicyclobacillaceae</taxon>
        <taxon>Alicyclobacillus</taxon>
    </lineage>
</organism>
<keyword evidence="3" id="KW-1185">Reference proteome</keyword>
<dbReference type="Proteomes" id="UP000637695">
    <property type="component" value="Unassembled WGS sequence"/>
</dbReference>
<proteinExistence type="predicted"/>
<protein>
    <submittedName>
        <fullName evidence="2">Uncharacterized protein</fullName>
    </submittedName>
</protein>
<dbReference type="AlphaFoldDB" id="A0A917KAD6"/>
<comment type="caution">
    <text evidence="2">The sequence shown here is derived from an EMBL/GenBank/DDBJ whole genome shotgun (WGS) entry which is preliminary data.</text>
</comment>
<dbReference type="RefSeq" id="WP_188882138.1">
    <property type="nucleotide sequence ID" value="NZ_BMOY01000020.1"/>
</dbReference>
<dbReference type="EMBL" id="BMOY01000020">
    <property type="protein sequence ID" value="GGJ06693.1"/>
    <property type="molecule type" value="Genomic_DNA"/>
</dbReference>
<gene>
    <name evidence="2" type="ORF">GCM10010885_14800</name>
</gene>
<evidence type="ECO:0000313" key="3">
    <source>
        <dbReference type="Proteomes" id="UP000637695"/>
    </source>
</evidence>
<reference evidence="2" key="1">
    <citation type="journal article" date="2014" name="Int. J. Syst. Evol. Microbiol.">
        <title>Complete genome sequence of Corynebacterium casei LMG S-19264T (=DSM 44701T), isolated from a smear-ripened cheese.</title>
        <authorList>
            <consortium name="US DOE Joint Genome Institute (JGI-PGF)"/>
            <person name="Walter F."/>
            <person name="Albersmeier A."/>
            <person name="Kalinowski J."/>
            <person name="Ruckert C."/>
        </authorList>
    </citation>
    <scope>NUCLEOTIDE SEQUENCE</scope>
    <source>
        <strain evidence="2">JCM 18487</strain>
    </source>
</reference>
<accession>A0A917KAD6</accession>
<evidence type="ECO:0000256" key="1">
    <source>
        <dbReference type="SAM" id="MobiDB-lite"/>
    </source>
</evidence>
<sequence>MQFLLDERLGIPLPNPELEFEQLTPAEQEEVIAQWERIKARIPEQILKFEAVIEDKLRQVHEREDWDEIAALFAEISDYASRINELNTWRRVDPLLHPDPVADHASEHRDREKG</sequence>